<feature type="domain" description="Hydantoinase A/oxoprolinase" evidence="2">
    <location>
        <begin position="204"/>
        <end position="484"/>
    </location>
</feature>
<comment type="caution">
    <text evidence="5">The sequence shown here is derived from an EMBL/GenBank/DDBJ whole genome shotgun (WGS) entry which is preliminary data.</text>
</comment>
<evidence type="ECO:0000313" key="6">
    <source>
        <dbReference type="Proteomes" id="UP000566813"/>
    </source>
</evidence>
<keyword evidence="6" id="KW-1185">Reference proteome</keyword>
<dbReference type="RefSeq" id="WP_185664081.1">
    <property type="nucleotide sequence ID" value="NZ_JACLAW010000006.1"/>
</dbReference>
<dbReference type="InterPro" id="IPR045079">
    <property type="entry name" value="Oxoprolinase-like"/>
</dbReference>
<sequence>MNGWKFWIDRGGTFTDIVARAPDGRLVTAKLLSENPQAYRDAATAGIRRLLGLAPGAPIPPALVSEVKLGTTVATNALLERKGARVLVLADHGFGDLLRIGHQTRPDLFALDVRLPVPLHEAVEEVGGRVAMDGAALVPLDEPAVAALLAARRAEGLDACAISLAHAWKWPDAERRLADLARQAGFTQVSTGHEVSPLLGLVARSQTTVVDAYLSPVLTAYVREVAAELPGIPLWFMQSSGGLAAASAFRGCDAILSGPAGGIVGAARTAAEAGESRIVAFDMGGTSTDVALHTSQFERTWDTRIAGVDLRVPMLAIDTIAAGGGSILSFDGARLRVGPHSAGASPGPAAYRRGGPLTVTDANVMCGKLPPAHFPAIFGPSGDQPLDRAAAQAKFADLAASLGRDPRDIAEGFLQIASAAMAAAIRRLALARGEDAASLTLQCFGGAGGQHACRVAEELGITRVLIDPFAGVLSAYGIGLADRTALREQAVEAPLGSDLAPLAEALTRAAREALVPEAEVRLAAQLRYAGTDTALEVPYGPAPAMREAFEAAHQRRFGFTSPARTITVAALVAEAVAHGERPARAAPTRTGPLRPVDTVPVWTGGREWLADVHDRALLAPGDTVPGPAILREAIATTMVEPGWTATVLANGALLLTGAAPGRADTASDDTQPDPVLLELFNAQFMGLAERMGAVLRSTATSVNMRERLDFSCALFDASGALIANAPHVPVHLGAMGESVRTILARRGASLRPGDAVVLNNPHNGGTHLPDVTVVSPVFDESGQTLRFFVANRGHHADIGGRTPGSMPPDSTTLDEEGVVIDDFLILSAGQFREAEFRALLAGAPFPARNPDQNVADIRAQIAANAAGMRELAEITGRHGWPRVSAYLGHVMDNAEASVRRVIDRLTDGTCTYEMDDGARLVVRVTVDHAARSARIDFTGTAGERPGNFNAPRAVTRAAVLYAFRCLTGDDLPLNEGCLRPLEIILPEETFLSPSPGRAVVSGNTEVSQAICNALFAALGACANAQGTMNNLLFGNASHQYYETICGGTGAGPGFAGAGPVHSHMTNTRITDPEVLELRYPVRLETFAARPGSGGAGRWSGGEGAVRRIRMLEPMTVTLAASRRTRPPAGLAGGGNGAPGRQWIERADGTCEPLPGVAEARLDAGDAIVIETPGGGGYGPQQSG</sequence>
<comment type="similarity">
    <text evidence="1">Belongs to the oxoprolinase family.</text>
</comment>
<dbReference type="GO" id="GO:0005829">
    <property type="term" value="C:cytosol"/>
    <property type="evidence" value="ECO:0007669"/>
    <property type="project" value="TreeGrafter"/>
</dbReference>
<organism evidence="5 6">
    <name type="scientific">Novosphingobium flavum</name>
    <dbReference type="NCBI Taxonomy" id="1778672"/>
    <lineage>
        <taxon>Bacteria</taxon>
        <taxon>Pseudomonadati</taxon>
        <taxon>Pseudomonadota</taxon>
        <taxon>Alphaproteobacteria</taxon>
        <taxon>Sphingomonadales</taxon>
        <taxon>Sphingomonadaceae</taxon>
        <taxon>Novosphingobium</taxon>
    </lineage>
</organism>
<dbReference type="InterPro" id="IPR008040">
    <property type="entry name" value="Hydant_A_N"/>
</dbReference>
<evidence type="ECO:0000259" key="2">
    <source>
        <dbReference type="Pfam" id="PF01968"/>
    </source>
</evidence>
<gene>
    <name evidence="5" type="ORF">H7F51_09905</name>
</gene>
<reference evidence="5 6" key="1">
    <citation type="submission" date="2020-08" db="EMBL/GenBank/DDBJ databases">
        <title>The genome sequence of type strain Novosphingobium flavum NBRC 111647.</title>
        <authorList>
            <person name="Liu Y."/>
        </authorList>
    </citation>
    <scope>NUCLEOTIDE SEQUENCE [LARGE SCALE GENOMIC DNA]</scope>
    <source>
        <strain evidence="5 6">NBRC 111647</strain>
    </source>
</reference>
<feature type="domain" description="Hydantoinase/oxoprolinase N-terminal" evidence="4">
    <location>
        <begin position="5"/>
        <end position="184"/>
    </location>
</feature>
<dbReference type="GO" id="GO:0006749">
    <property type="term" value="P:glutathione metabolic process"/>
    <property type="evidence" value="ECO:0007669"/>
    <property type="project" value="TreeGrafter"/>
</dbReference>
<dbReference type="GO" id="GO:0017168">
    <property type="term" value="F:5-oxoprolinase (ATP-hydrolyzing) activity"/>
    <property type="evidence" value="ECO:0007669"/>
    <property type="project" value="TreeGrafter"/>
</dbReference>
<evidence type="ECO:0000259" key="4">
    <source>
        <dbReference type="Pfam" id="PF05378"/>
    </source>
</evidence>
<dbReference type="Pfam" id="PF05378">
    <property type="entry name" value="Hydant_A_N"/>
    <property type="match status" value="1"/>
</dbReference>
<dbReference type="Pfam" id="PF01968">
    <property type="entry name" value="Hydantoinase_A"/>
    <property type="match status" value="1"/>
</dbReference>
<dbReference type="Pfam" id="PF02538">
    <property type="entry name" value="Hydantoinase_B"/>
    <property type="match status" value="1"/>
</dbReference>
<evidence type="ECO:0000313" key="5">
    <source>
        <dbReference type="EMBL" id="MBC2665838.1"/>
    </source>
</evidence>
<evidence type="ECO:0000259" key="3">
    <source>
        <dbReference type="Pfam" id="PF02538"/>
    </source>
</evidence>
<dbReference type="AlphaFoldDB" id="A0A7X1FRW6"/>
<name>A0A7X1FRW6_9SPHN</name>
<evidence type="ECO:0000256" key="1">
    <source>
        <dbReference type="ARBA" id="ARBA00010403"/>
    </source>
</evidence>
<dbReference type="PANTHER" id="PTHR11365:SF23">
    <property type="entry name" value="HYPOTHETICAL 5-OXOPROLINASE (EUROFUNG)-RELATED"/>
    <property type="match status" value="1"/>
</dbReference>
<proteinExistence type="inferred from homology"/>
<dbReference type="PANTHER" id="PTHR11365">
    <property type="entry name" value="5-OXOPROLINASE RELATED"/>
    <property type="match status" value="1"/>
</dbReference>
<dbReference type="InterPro" id="IPR003692">
    <property type="entry name" value="Hydantoinase_B"/>
</dbReference>
<dbReference type="Proteomes" id="UP000566813">
    <property type="component" value="Unassembled WGS sequence"/>
</dbReference>
<accession>A0A7X1FRW6</accession>
<dbReference type="InterPro" id="IPR002821">
    <property type="entry name" value="Hydantoinase_A"/>
</dbReference>
<dbReference type="EMBL" id="JACLAW010000006">
    <property type="protein sequence ID" value="MBC2665838.1"/>
    <property type="molecule type" value="Genomic_DNA"/>
</dbReference>
<protein>
    <submittedName>
        <fullName evidence="5">Hydantoinase B/oxoprolinase family protein</fullName>
    </submittedName>
</protein>
<feature type="domain" description="Hydantoinase B/oxoprolinase" evidence="3">
    <location>
        <begin position="673"/>
        <end position="1179"/>
    </location>
</feature>